<evidence type="ECO:0000313" key="3">
    <source>
        <dbReference type="Proteomes" id="UP000574067"/>
    </source>
</evidence>
<dbReference type="Proteomes" id="UP000574067">
    <property type="component" value="Unassembled WGS sequence"/>
</dbReference>
<dbReference type="EMBL" id="JABBFW010000034">
    <property type="protein sequence ID" value="NML18550.1"/>
    <property type="molecule type" value="Genomic_DNA"/>
</dbReference>
<organism evidence="2 3">
    <name type="scientific">Azohydromonas caseinilytica</name>
    <dbReference type="NCBI Taxonomy" id="2728836"/>
    <lineage>
        <taxon>Bacteria</taxon>
        <taxon>Pseudomonadati</taxon>
        <taxon>Pseudomonadota</taxon>
        <taxon>Betaproteobacteria</taxon>
        <taxon>Burkholderiales</taxon>
        <taxon>Sphaerotilaceae</taxon>
        <taxon>Azohydromonas</taxon>
    </lineage>
</organism>
<gene>
    <name evidence="2" type="ORF">HHL10_26635</name>
</gene>
<protein>
    <submittedName>
        <fullName evidence="2">Metallophosphoesterase</fullName>
    </submittedName>
</protein>
<dbReference type="InterPro" id="IPR004843">
    <property type="entry name" value="Calcineurin-like_PHP"/>
</dbReference>
<dbReference type="Pfam" id="PF00149">
    <property type="entry name" value="Metallophos"/>
    <property type="match status" value="1"/>
</dbReference>
<comment type="caution">
    <text evidence="2">The sequence shown here is derived from an EMBL/GenBank/DDBJ whole genome shotgun (WGS) entry which is preliminary data.</text>
</comment>
<name>A0A848FJY8_9BURK</name>
<accession>A0A848FJY8</accession>
<dbReference type="PANTHER" id="PTHR37844">
    <property type="entry name" value="SER/THR PROTEIN PHOSPHATASE SUPERFAMILY (AFU_ORTHOLOGUE AFUA_1G14840)"/>
    <property type="match status" value="1"/>
</dbReference>
<dbReference type="Gene3D" id="3.60.21.10">
    <property type="match status" value="1"/>
</dbReference>
<dbReference type="InterPro" id="IPR029052">
    <property type="entry name" value="Metallo-depent_PP-like"/>
</dbReference>
<dbReference type="AlphaFoldDB" id="A0A848FJY8"/>
<evidence type="ECO:0000313" key="2">
    <source>
        <dbReference type="EMBL" id="NML18550.1"/>
    </source>
</evidence>
<reference evidence="2 3" key="1">
    <citation type="submission" date="2020-04" db="EMBL/GenBank/DDBJ databases">
        <title>Azohydromonas sp. isolated from soil.</title>
        <authorList>
            <person name="Dahal R.H."/>
        </authorList>
    </citation>
    <scope>NUCLEOTIDE SEQUENCE [LARGE SCALE GENOMIC DNA]</scope>
    <source>
        <strain evidence="2 3">G-1-1-14</strain>
    </source>
</reference>
<evidence type="ECO:0000259" key="1">
    <source>
        <dbReference type="Pfam" id="PF00149"/>
    </source>
</evidence>
<dbReference type="SUPFAM" id="SSF56300">
    <property type="entry name" value="Metallo-dependent phosphatases"/>
    <property type="match status" value="1"/>
</dbReference>
<dbReference type="GO" id="GO:0016787">
    <property type="term" value="F:hydrolase activity"/>
    <property type="evidence" value="ECO:0007669"/>
    <property type="project" value="InterPro"/>
</dbReference>
<keyword evidence="3" id="KW-1185">Reference proteome</keyword>
<dbReference type="PANTHER" id="PTHR37844:SF2">
    <property type="entry name" value="SER_THR PROTEIN PHOSPHATASE SUPERFAMILY (AFU_ORTHOLOGUE AFUA_1G14840)"/>
    <property type="match status" value="1"/>
</dbReference>
<dbReference type="RefSeq" id="WP_169163444.1">
    <property type="nucleotide sequence ID" value="NZ_JABBFW010000034.1"/>
</dbReference>
<proteinExistence type="predicted"/>
<feature type="domain" description="Calcineurin-like phosphoesterase" evidence="1">
    <location>
        <begin position="4"/>
        <end position="216"/>
    </location>
</feature>
<sequence>MKLNILSDLHLGFGAMDRPENDADVVVLAGDISRHREAVAWALRFERPVIYVPGNHEFYGSCIEAVMQDLKQLCAGTRVHVLDDGEFVIGNVRFLGTTLWSDFKLFGEGEQKAAAMAQARQSIRDFSRIRGTTSASSAFTPEDAAALFEQHATWLDNRLRAPHDGPTVVVTHHAPSAQSIHPRFTGSLLNACFVSRAEHLLGADRVQLWVHGHTHDSFDYTLNGTRVICNPRGYAKGGINENPLFDPDLMIEIGSDAGKVQAPNRDGPLLVDGHARQR</sequence>